<dbReference type="EMBL" id="BMAU01021137">
    <property type="protein sequence ID" value="GFX91886.1"/>
    <property type="molecule type" value="Genomic_DNA"/>
</dbReference>
<gene>
    <name evidence="1" type="ORF">TNCV_3577161</name>
</gene>
<organism evidence="1 2">
    <name type="scientific">Trichonephila clavipes</name>
    <name type="common">Golden silk orbweaver</name>
    <name type="synonym">Nephila clavipes</name>
    <dbReference type="NCBI Taxonomy" id="2585209"/>
    <lineage>
        <taxon>Eukaryota</taxon>
        <taxon>Metazoa</taxon>
        <taxon>Ecdysozoa</taxon>
        <taxon>Arthropoda</taxon>
        <taxon>Chelicerata</taxon>
        <taxon>Arachnida</taxon>
        <taxon>Araneae</taxon>
        <taxon>Araneomorphae</taxon>
        <taxon>Entelegynae</taxon>
        <taxon>Araneoidea</taxon>
        <taxon>Nephilidae</taxon>
        <taxon>Trichonephila</taxon>
    </lineage>
</organism>
<evidence type="ECO:0000313" key="2">
    <source>
        <dbReference type="Proteomes" id="UP000887159"/>
    </source>
</evidence>
<protein>
    <submittedName>
        <fullName evidence="1">Uncharacterized protein</fullName>
    </submittedName>
</protein>
<dbReference type="Proteomes" id="UP000887159">
    <property type="component" value="Unassembled WGS sequence"/>
</dbReference>
<proteinExistence type="predicted"/>
<comment type="caution">
    <text evidence="1">The sequence shown here is derived from an EMBL/GenBank/DDBJ whole genome shotgun (WGS) entry which is preliminary data.</text>
</comment>
<accession>A0A8X6RB73</accession>
<evidence type="ECO:0000313" key="1">
    <source>
        <dbReference type="EMBL" id="GFX91886.1"/>
    </source>
</evidence>
<name>A0A8X6RB73_TRICX</name>
<dbReference type="AlphaFoldDB" id="A0A8X6RB73"/>
<keyword evidence="2" id="KW-1185">Reference proteome</keyword>
<reference evidence="1" key="1">
    <citation type="submission" date="2020-08" db="EMBL/GenBank/DDBJ databases">
        <title>Multicomponent nature underlies the extraordinary mechanical properties of spider dragline silk.</title>
        <authorList>
            <person name="Kono N."/>
            <person name="Nakamura H."/>
            <person name="Mori M."/>
            <person name="Yoshida Y."/>
            <person name="Ohtoshi R."/>
            <person name="Malay A.D."/>
            <person name="Moran D.A.P."/>
            <person name="Tomita M."/>
            <person name="Numata K."/>
            <person name="Arakawa K."/>
        </authorList>
    </citation>
    <scope>NUCLEOTIDE SEQUENCE</scope>
</reference>
<sequence length="74" mass="8184">MSVQKFLKLEEALEFLNSIDSDESDGEIAVFPSFTSELTDEDEGDENDVNTDKIIVNDVPGCLEVITGDREFPA</sequence>